<feature type="region of interest" description="Disordered" evidence="3">
    <location>
        <begin position="1"/>
        <end position="74"/>
    </location>
</feature>
<feature type="compositionally biased region" description="Low complexity" evidence="3">
    <location>
        <begin position="260"/>
        <end position="275"/>
    </location>
</feature>
<dbReference type="CDD" id="cd07067">
    <property type="entry name" value="HP_PGM_like"/>
    <property type="match status" value="1"/>
</dbReference>
<dbReference type="GO" id="GO:0005524">
    <property type="term" value="F:ATP binding"/>
    <property type="evidence" value="ECO:0007669"/>
    <property type="project" value="UniProtKB-KW"/>
</dbReference>
<keyword evidence="2" id="KW-0067">ATP-binding</keyword>
<dbReference type="InterPro" id="IPR027417">
    <property type="entry name" value="P-loop_NTPase"/>
</dbReference>
<evidence type="ECO:0000313" key="6">
    <source>
        <dbReference type="Proteomes" id="UP000038010"/>
    </source>
</evidence>
<evidence type="ECO:0000256" key="1">
    <source>
        <dbReference type="ARBA" id="ARBA00022741"/>
    </source>
</evidence>
<proteinExistence type="predicted"/>
<keyword evidence="1" id="KW-0547">Nucleotide-binding</keyword>
<evidence type="ECO:0000256" key="2">
    <source>
        <dbReference type="ARBA" id="ARBA00022840"/>
    </source>
</evidence>
<dbReference type="RefSeq" id="XP_017995659.1">
    <property type="nucleotide sequence ID" value="XM_018141124.1"/>
</dbReference>
<protein>
    <submittedName>
        <fullName evidence="5">Putative 6-phosphofructo-2-kinase PB17E12.14c</fullName>
    </submittedName>
</protein>
<dbReference type="InterPro" id="IPR001345">
    <property type="entry name" value="PG/BPGM_mutase_AS"/>
</dbReference>
<keyword evidence="5" id="KW-0808">Transferase</keyword>
<dbReference type="Gene3D" id="3.40.50.1240">
    <property type="entry name" value="Phosphoglycerate mutase-like"/>
    <property type="match status" value="1"/>
</dbReference>
<dbReference type="EMBL" id="LFJN01000037">
    <property type="protein sequence ID" value="KPI35696.1"/>
    <property type="molecule type" value="Genomic_DNA"/>
</dbReference>
<dbReference type="OrthoDB" id="267323at2759"/>
<comment type="caution">
    <text evidence="5">The sequence shown here is derived from an EMBL/GenBank/DDBJ whole genome shotgun (WGS) entry which is preliminary data.</text>
</comment>
<feature type="compositionally biased region" description="Polar residues" evidence="3">
    <location>
        <begin position="37"/>
        <end position="49"/>
    </location>
</feature>
<dbReference type="InterPro" id="IPR029033">
    <property type="entry name" value="His_PPase_superfam"/>
</dbReference>
<dbReference type="Pfam" id="PF01591">
    <property type="entry name" value="6PF2K"/>
    <property type="match status" value="2"/>
</dbReference>
<keyword evidence="6" id="KW-1185">Reference proteome</keyword>
<dbReference type="GO" id="GO:0006003">
    <property type="term" value="P:fructose 2,6-bisphosphate metabolic process"/>
    <property type="evidence" value="ECO:0007669"/>
    <property type="project" value="InterPro"/>
</dbReference>
<dbReference type="InterPro" id="IPR003094">
    <property type="entry name" value="6Pfruct_kin"/>
</dbReference>
<feature type="region of interest" description="Disordered" evidence="3">
    <location>
        <begin position="260"/>
        <end position="295"/>
    </location>
</feature>
<dbReference type="PIRSF" id="PIRSF000709">
    <property type="entry name" value="6PFK_2-Ptase"/>
    <property type="match status" value="1"/>
</dbReference>
<dbReference type="PROSITE" id="PS00175">
    <property type="entry name" value="PG_MUTASE"/>
    <property type="match status" value="1"/>
</dbReference>
<dbReference type="GO" id="GO:0003873">
    <property type="term" value="F:6-phosphofructo-2-kinase activity"/>
    <property type="evidence" value="ECO:0007669"/>
    <property type="project" value="InterPro"/>
</dbReference>
<name>A0A0N1NXL6_9EURO</name>
<dbReference type="Proteomes" id="UP000038010">
    <property type="component" value="Unassembled WGS sequence"/>
</dbReference>
<keyword evidence="5" id="KW-0418">Kinase</keyword>
<dbReference type="GO" id="GO:0006000">
    <property type="term" value="P:fructose metabolic process"/>
    <property type="evidence" value="ECO:0007669"/>
    <property type="project" value="InterPro"/>
</dbReference>
<dbReference type="VEuPathDB" id="FungiDB:AB675_1249"/>
<dbReference type="Pfam" id="PF00300">
    <property type="entry name" value="His_Phos_1"/>
    <property type="match status" value="1"/>
</dbReference>
<evidence type="ECO:0000259" key="4">
    <source>
        <dbReference type="Pfam" id="PF01591"/>
    </source>
</evidence>
<dbReference type="AlphaFoldDB" id="A0A0N1NXL6"/>
<dbReference type="InterPro" id="IPR013078">
    <property type="entry name" value="His_Pase_superF_clade-1"/>
</dbReference>
<organism evidence="5 6">
    <name type="scientific">Cyphellophora attinorum</name>
    <dbReference type="NCBI Taxonomy" id="1664694"/>
    <lineage>
        <taxon>Eukaryota</taxon>
        <taxon>Fungi</taxon>
        <taxon>Dikarya</taxon>
        <taxon>Ascomycota</taxon>
        <taxon>Pezizomycotina</taxon>
        <taxon>Eurotiomycetes</taxon>
        <taxon>Chaetothyriomycetidae</taxon>
        <taxon>Chaetothyriales</taxon>
        <taxon>Cyphellophoraceae</taxon>
        <taxon>Cyphellophora</taxon>
    </lineage>
</organism>
<sequence length="707" mass="79478">MSITEPRKPPLARQSSSGIPQPVRQLSQHSDLAKTVIMSNVLHSPTAPTQPDRPVTVPPDYERAQGTDKVPPVLTNSHREYQTSLMPPPTNTWLPLNGAKPLPAQSRAMGKALTDTPMPSQPGSPQMAARISGSSTPKLRATTLDIPGLTRSKASPDGRIAERDTGAKLIIIMVGLPARGKSYIVKKIARYLNWQQHPTKIFNVGDRRRVAAGPPLSPVQHQLTRSIDGALRESVRSMTICNNVEDGEPLPPPAMLVNGELASAPSSPPALSEGSTTSPSASEIPDRMDQSASFFDPNNKRAKMLREKVAHDTMDDLLKYVLEGGGSVGIFDATNHTQERRQSLVDHIRRRDPNINLMFLESRCEDKGLLEANMRLKLSGPDYKDKDPASSFTDFQERVAQYEKSYEPLGDYEEGKKFPYCSMIDVGRKIINHQVKSFLSIQMANYLQNFNLAPRQIWLSRHGESQDNVLGKIGGDSDLSPQGWRYALALSKFIGQQRVAWLEHQKEKHANTHFPPRAGDTTPPNPEIAARADEEKNFCVWTSMLKRSMETAQFFSEDEYDLKQMRMLDELNSGAMEGMTYADIKNKFPIEYDQRRQNKLQYRYPGAGGESYLDIISRLSRVILEVERMTDHVLLVAHRSITRVLLAYFMALEQEEISDLDVPLGVAYLLEPRPYGVDFKAYRWNPDTDEFDHEPNYKLRRARHPDA</sequence>
<feature type="domain" description="6-phosphofructo-2-kinase" evidence="4">
    <location>
        <begin position="160"/>
        <end position="214"/>
    </location>
</feature>
<dbReference type="InterPro" id="IPR013079">
    <property type="entry name" value="6Phosfructo_kin"/>
</dbReference>
<dbReference type="PRINTS" id="PR00991">
    <property type="entry name" value="6PFRUCTKNASE"/>
</dbReference>
<dbReference type="SUPFAM" id="SSF52540">
    <property type="entry name" value="P-loop containing nucleoside triphosphate hydrolases"/>
    <property type="match status" value="1"/>
</dbReference>
<dbReference type="GeneID" id="28733004"/>
<feature type="region of interest" description="Disordered" evidence="3">
    <location>
        <begin position="115"/>
        <end position="135"/>
    </location>
</feature>
<accession>A0A0N1NXL6</accession>
<reference evidence="5 6" key="1">
    <citation type="submission" date="2015-06" db="EMBL/GenBank/DDBJ databases">
        <title>Draft genome of the ant-associated black yeast Phialophora attae CBS 131958.</title>
        <authorList>
            <person name="Moreno L.F."/>
            <person name="Stielow B.J."/>
            <person name="de Hoog S."/>
            <person name="Vicente V.A."/>
            <person name="Weiss V.A."/>
            <person name="de Vries M."/>
            <person name="Cruz L.M."/>
            <person name="Souza E.M."/>
        </authorList>
    </citation>
    <scope>NUCLEOTIDE SEQUENCE [LARGE SCALE GENOMIC DNA]</scope>
    <source>
        <strain evidence="5 6">CBS 131958</strain>
    </source>
</reference>
<dbReference type="STRING" id="1664694.A0A0N1NXL6"/>
<dbReference type="Gene3D" id="3.40.50.300">
    <property type="entry name" value="P-loop containing nucleotide triphosphate hydrolases"/>
    <property type="match status" value="1"/>
</dbReference>
<dbReference type="PANTHER" id="PTHR10606:SF32">
    <property type="entry name" value="6-PHOSPHOFRUCTO-2-KINASE 1"/>
    <property type="match status" value="1"/>
</dbReference>
<dbReference type="SUPFAM" id="SSF53254">
    <property type="entry name" value="Phosphoglycerate mutase-like"/>
    <property type="match status" value="1"/>
</dbReference>
<evidence type="ECO:0000256" key="3">
    <source>
        <dbReference type="SAM" id="MobiDB-lite"/>
    </source>
</evidence>
<gene>
    <name evidence="5" type="ORF">AB675_1249</name>
</gene>
<dbReference type="PANTHER" id="PTHR10606">
    <property type="entry name" value="6-PHOSPHOFRUCTO-2-KINASE/FRUCTOSE-2,6-BISPHOSPHATASE"/>
    <property type="match status" value="1"/>
</dbReference>
<dbReference type="GO" id="GO:0005829">
    <property type="term" value="C:cytosol"/>
    <property type="evidence" value="ECO:0007669"/>
    <property type="project" value="TreeGrafter"/>
</dbReference>
<dbReference type="SMART" id="SM00855">
    <property type="entry name" value="PGAM"/>
    <property type="match status" value="1"/>
</dbReference>
<evidence type="ECO:0000313" key="5">
    <source>
        <dbReference type="EMBL" id="KPI35696.1"/>
    </source>
</evidence>
<feature type="compositionally biased region" description="Polar residues" evidence="3">
    <location>
        <begin position="13"/>
        <end position="30"/>
    </location>
</feature>
<feature type="domain" description="6-phosphofructo-2-kinase" evidence="4">
    <location>
        <begin position="289"/>
        <end position="454"/>
    </location>
</feature>